<evidence type="ECO:0000259" key="1">
    <source>
        <dbReference type="Pfam" id="PF13088"/>
    </source>
</evidence>
<feature type="domain" description="Putative phage tail fibre N-terminal" evidence="2">
    <location>
        <begin position="7"/>
        <end position="106"/>
    </location>
</feature>
<sequence length="877" mass="95054">MSTFPATNSNEAVELIIDGGNQLHQIINEDATTEIQTESGPIPSVRKALADTFLFLEPIAWQNGSDETAFNQLRTFNSNTYWAPTATLSNPVPMGSTPVGDSNWKLAPVDVNREWILSELTQSQQAVVGGSIYPFDDSTLSNGDTVPAGITHIRAFIGGKESIVTFSPTAEGIVSNLSDFGATIGTTPVSFKQVFEDDYNSGDYCYSLMGKAFDSSDGAGDPFASWTHATVGYDKETNEFIIFYNTSSGHNINTNSVLLRRKFETSDAFSDAEIIASDKGNFSYKCQAAGIAANGDYVALIARFPWGAGESDATYVYRSVDKGLNWTSTQMLLGGTTPIIAYNGDVSGFLVTRTGRILTFGVEYDTYLTRIFYSDDNGVTWNQSSISGSPTDVTEPAWCDLGDGRLVCMARAAVRTGNTNQIIPAKFMKSSDNGLTWSEPIDSGSITNFTLSNGEMIPNYKTKTIEFIHHSRFTEEDNYSSILVSRATFDKAFEDKFSQQIRIGKLAAYTSLEDSTGDSGYVGAKAANNGVINAFFYTGKRTTAQISYMVATPKTKYNNNDRLIDFRTGESLTQQQELVNVTPIFENGAYNPKLPLAIESGFTQGSRRFTMGSIVLNLQAGSQQRESVRTSRSIHFNTVDYIYLDIDSFSGDGDVGIALYSSPTVNPSDPTENRILIDATKDAGRHVVDVTGINGVYYLHVVLTGTTSSSATISSFGLKRKDVNYPVYEQTFNRVAFNYGYGFLGRNGLITGGEFGTGTGTSDVSSFVEHGATSTTTGTRTRTLVFDDPIPAGITAVTAKMSLLVDNISGFDAGLALFTTKTPSSSTDGRVDSIFLDESGTLILNVPSQRPLYLHLVVNATGTGVSNSAYFNNIFYL</sequence>
<accession>A0AB39AJ63</accession>
<dbReference type="EMBL" id="PP934186">
    <property type="protein sequence ID" value="XDG30793.1"/>
    <property type="molecule type" value="Genomic_DNA"/>
</dbReference>
<protein>
    <submittedName>
        <fullName evidence="3">Sialidase family protein</fullName>
    </submittedName>
</protein>
<dbReference type="SUPFAM" id="SSF50939">
    <property type="entry name" value="Sialidases"/>
    <property type="match status" value="1"/>
</dbReference>
<dbReference type="Pfam" id="PF26208">
    <property type="entry name" value="Phage_phiTE_241_N"/>
    <property type="match status" value="1"/>
</dbReference>
<dbReference type="InterPro" id="IPR011040">
    <property type="entry name" value="Sialidase"/>
</dbReference>
<dbReference type="CDD" id="cd15482">
    <property type="entry name" value="Sialidase_non-viral"/>
    <property type="match status" value="1"/>
</dbReference>
<evidence type="ECO:0000313" key="3">
    <source>
        <dbReference type="EMBL" id="XDG30793.1"/>
    </source>
</evidence>
<dbReference type="InterPro" id="IPR036278">
    <property type="entry name" value="Sialidase_sf"/>
</dbReference>
<organism evidence="3">
    <name type="scientific">Vibrio phage P018-4</name>
    <dbReference type="NCBI Taxonomy" id="3229728"/>
    <lineage>
        <taxon>Viruses</taxon>
        <taxon>Duplodnaviria</taxon>
        <taxon>Heunggongvirae</taxon>
        <taxon>Uroviricota</taxon>
        <taxon>Caudoviricetes</taxon>
    </lineage>
</organism>
<dbReference type="InterPro" id="IPR058969">
    <property type="entry name" value="Phage_phiTE_241_N"/>
</dbReference>
<name>A0AB39AJ63_9CAUD</name>
<feature type="domain" description="Sialidase" evidence="1">
    <location>
        <begin position="259"/>
        <end position="441"/>
    </location>
</feature>
<dbReference type="Gene3D" id="2.120.10.10">
    <property type="match status" value="1"/>
</dbReference>
<evidence type="ECO:0000259" key="2">
    <source>
        <dbReference type="Pfam" id="PF26208"/>
    </source>
</evidence>
<reference evidence="3" key="1">
    <citation type="submission" date="2024-06" db="EMBL/GenBank/DDBJ databases">
        <authorList>
            <person name="Yang R."/>
        </authorList>
    </citation>
    <scope>NUCLEOTIDE SEQUENCE</scope>
</reference>
<proteinExistence type="predicted"/>
<dbReference type="Pfam" id="PF13088">
    <property type="entry name" value="BNR_2"/>
    <property type="match status" value="1"/>
</dbReference>